<organism evidence="2 3">
    <name type="scientific">Tilletia horrida</name>
    <dbReference type="NCBI Taxonomy" id="155126"/>
    <lineage>
        <taxon>Eukaryota</taxon>
        <taxon>Fungi</taxon>
        <taxon>Dikarya</taxon>
        <taxon>Basidiomycota</taxon>
        <taxon>Ustilaginomycotina</taxon>
        <taxon>Exobasidiomycetes</taxon>
        <taxon>Tilletiales</taxon>
        <taxon>Tilletiaceae</taxon>
        <taxon>Tilletia</taxon>
    </lineage>
</organism>
<feature type="compositionally biased region" description="Basic and acidic residues" evidence="1">
    <location>
        <begin position="1"/>
        <end position="11"/>
    </location>
</feature>
<feature type="region of interest" description="Disordered" evidence="1">
    <location>
        <begin position="1"/>
        <end position="65"/>
    </location>
</feature>
<proteinExistence type="predicted"/>
<name>A0AAN6G6N2_9BASI</name>
<dbReference type="EMBL" id="JAPDMQ010000871">
    <property type="protein sequence ID" value="KAK0519973.1"/>
    <property type="molecule type" value="Genomic_DNA"/>
</dbReference>
<reference evidence="2" key="1">
    <citation type="journal article" date="2023" name="PhytoFront">
        <title>Draft Genome Resources of Seven Strains of Tilletia horrida, Causal Agent of Kernel Smut of Rice.</title>
        <authorList>
            <person name="Khanal S."/>
            <person name="Antony Babu S."/>
            <person name="Zhou X.G."/>
        </authorList>
    </citation>
    <scope>NUCLEOTIDE SEQUENCE</scope>
    <source>
        <strain evidence="2">TX3</strain>
    </source>
</reference>
<keyword evidence="3" id="KW-1185">Reference proteome</keyword>
<sequence length="177" mass="18267">MSQDDSFKTATEDPTPASEHLRLGDKRPADEAVPTAARHVRPSRLPRAMGNSGPLPASATDNSASPYAAPAAALAALPTTDAETAAALRRIAQGGAPVTANLGTQGAHSFQLAGAHTQVSISHDGQPPPPPGTKKDERIKAFEDENQKLKKAVEAMVVDIGVKSLETANGFNSASSK</sequence>
<evidence type="ECO:0000313" key="3">
    <source>
        <dbReference type="Proteomes" id="UP001176521"/>
    </source>
</evidence>
<gene>
    <name evidence="2" type="ORF">OC842_007261</name>
</gene>
<dbReference type="AlphaFoldDB" id="A0AAN6G6N2"/>
<accession>A0AAN6G6N2</accession>
<protein>
    <submittedName>
        <fullName evidence="2">Uncharacterized protein</fullName>
    </submittedName>
</protein>
<evidence type="ECO:0000256" key="1">
    <source>
        <dbReference type="SAM" id="MobiDB-lite"/>
    </source>
</evidence>
<evidence type="ECO:0000313" key="2">
    <source>
        <dbReference type="EMBL" id="KAK0519973.1"/>
    </source>
</evidence>
<dbReference type="Proteomes" id="UP001176521">
    <property type="component" value="Unassembled WGS sequence"/>
</dbReference>
<feature type="non-terminal residue" evidence="2">
    <location>
        <position position="177"/>
    </location>
</feature>
<feature type="region of interest" description="Disordered" evidence="1">
    <location>
        <begin position="107"/>
        <end position="136"/>
    </location>
</feature>
<feature type="compositionally biased region" description="Basic and acidic residues" evidence="1">
    <location>
        <begin position="19"/>
        <end position="30"/>
    </location>
</feature>
<comment type="caution">
    <text evidence="2">The sequence shown here is derived from an EMBL/GenBank/DDBJ whole genome shotgun (WGS) entry which is preliminary data.</text>
</comment>